<dbReference type="AlphaFoldDB" id="A0A423PFB9"/>
<gene>
    <name evidence="2" type="ORF">SAOR_15595</name>
</gene>
<accession>A0A423PFB9</accession>
<evidence type="ECO:0000259" key="1">
    <source>
        <dbReference type="Pfam" id="PF26621"/>
    </source>
</evidence>
<dbReference type="Pfam" id="PF26621">
    <property type="entry name" value="DUF8198"/>
    <property type="match status" value="1"/>
</dbReference>
<organism evidence="2 3">
    <name type="scientific">Salinisphaera orenii MK-B5</name>
    <dbReference type="NCBI Taxonomy" id="856730"/>
    <lineage>
        <taxon>Bacteria</taxon>
        <taxon>Pseudomonadati</taxon>
        <taxon>Pseudomonadota</taxon>
        <taxon>Gammaproteobacteria</taxon>
        <taxon>Salinisphaerales</taxon>
        <taxon>Salinisphaeraceae</taxon>
        <taxon>Salinisphaera</taxon>
    </lineage>
</organism>
<evidence type="ECO:0000313" key="3">
    <source>
        <dbReference type="Proteomes" id="UP000283993"/>
    </source>
</evidence>
<proteinExistence type="predicted"/>
<dbReference type="Proteomes" id="UP000283993">
    <property type="component" value="Unassembled WGS sequence"/>
</dbReference>
<comment type="caution">
    <text evidence="2">The sequence shown here is derived from an EMBL/GenBank/DDBJ whole genome shotgun (WGS) entry which is preliminary data.</text>
</comment>
<sequence length="236" mass="26190">MNDADTLRGALTELRTERAQCETPERPGLAEQIERVRRWQADHVAARHRDHAARHDGAALLRFLSRSFYLEADWSELTDDPDRTVARVGRIMSDLRPLIVAARLQASADRLDRALAAALLDGRYPVTITPIGYVRAFRRVGEAAERERQLAWVGELIERLAGFADNRAAWWAFKAARAPARGFGMGQTHVLLAEGFAALRATRDPAEATREALDAQRVLVRRLFGAATAGAAPPSY</sequence>
<evidence type="ECO:0000313" key="2">
    <source>
        <dbReference type="EMBL" id="ROO24297.1"/>
    </source>
</evidence>
<dbReference type="EMBL" id="AYKH01000043">
    <property type="protein sequence ID" value="ROO24297.1"/>
    <property type="molecule type" value="Genomic_DNA"/>
</dbReference>
<dbReference type="NCBIfam" id="NF047641">
    <property type="entry name" value="FFLEE_fam"/>
    <property type="match status" value="1"/>
</dbReference>
<dbReference type="InterPro" id="IPR058511">
    <property type="entry name" value="DUF8198"/>
</dbReference>
<name>A0A423PFB9_9GAMM</name>
<dbReference type="InterPro" id="IPR058063">
    <property type="entry name" value="FFLEE_fam"/>
</dbReference>
<reference evidence="2 3" key="1">
    <citation type="submission" date="2013-10" db="EMBL/GenBank/DDBJ databases">
        <title>Salinisphaera orenii MK-B5 Genome Sequencing.</title>
        <authorList>
            <person name="Lai Q."/>
            <person name="Li C."/>
            <person name="Shao Z."/>
        </authorList>
    </citation>
    <scope>NUCLEOTIDE SEQUENCE [LARGE SCALE GENOMIC DNA]</scope>
    <source>
        <strain evidence="2 3">MK-B5</strain>
    </source>
</reference>
<keyword evidence="3" id="KW-1185">Reference proteome</keyword>
<feature type="domain" description="DUF8198" evidence="1">
    <location>
        <begin position="25"/>
        <end position="225"/>
    </location>
</feature>
<protein>
    <recommendedName>
        <fullName evidence="1">DUF8198 domain-containing protein</fullName>
    </recommendedName>
</protein>
<dbReference type="RefSeq" id="WP_123591021.1">
    <property type="nucleotide sequence ID" value="NZ_AYKH01000043.1"/>
</dbReference>